<accession>A0ABN8BDL3</accession>
<reference evidence="1" key="1">
    <citation type="submission" date="2021-12" db="EMBL/GenBank/DDBJ databases">
        <authorList>
            <person name="King R."/>
        </authorList>
    </citation>
    <scope>NUCLEOTIDE SEQUENCE</scope>
</reference>
<dbReference type="PANTHER" id="PTHR31094">
    <property type="entry name" value="RIKEN CDNA 2310061I04 GENE"/>
    <property type="match status" value="1"/>
</dbReference>
<dbReference type="Pfam" id="PF10184">
    <property type="entry name" value="DUF2358"/>
    <property type="match status" value="1"/>
</dbReference>
<dbReference type="InterPro" id="IPR018790">
    <property type="entry name" value="DUF2358"/>
</dbReference>
<dbReference type="Proteomes" id="UP001153292">
    <property type="component" value="Chromosome 5"/>
</dbReference>
<proteinExistence type="predicted"/>
<name>A0ABN8BDL3_CHISP</name>
<organism evidence="1 2">
    <name type="scientific">Chilo suppressalis</name>
    <name type="common">Asiatic rice borer moth</name>
    <dbReference type="NCBI Taxonomy" id="168631"/>
    <lineage>
        <taxon>Eukaryota</taxon>
        <taxon>Metazoa</taxon>
        <taxon>Ecdysozoa</taxon>
        <taxon>Arthropoda</taxon>
        <taxon>Hexapoda</taxon>
        <taxon>Insecta</taxon>
        <taxon>Pterygota</taxon>
        <taxon>Neoptera</taxon>
        <taxon>Endopterygota</taxon>
        <taxon>Lepidoptera</taxon>
        <taxon>Glossata</taxon>
        <taxon>Ditrysia</taxon>
        <taxon>Pyraloidea</taxon>
        <taxon>Crambidae</taxon>
        <taxon>Crambinae</taxon>
        <taxon>Chilo</taxon>
    </lineage>
</organism>
<keyword evidence="2" id="KW-1185">Reference proteome</keyword>
<evidence type="ECO:0000313" key="1">
    <source>
        <dbReference type="EMBL" id="CAH0405718.1"/>
    </source>
</evidence>
<evidence type="ECO:0000313" key="2">
    <source>
        <dbReference type="Proteomes" id="UP001153292"/>
    </source>
</evidence>
<sequence length="388" mass="44382">MAICLRTLSHKFFPINGIVSTKNHSNRFSRKIPVQAQFKEEWVNKRHISNYKLAPKSSIENSIDDIYINELLATVCIPKNHEQSKYPCTSNMDILKTSFECNDGGHNNIEIKALEITSDDYIERGLSSNMLYPYTCIDSLDFTSYNNDHFEPTCLSDFEKEAVAYCRAPVTPSPAKTSNEVQSPSDKPSEEQLMKVFNVLSENMPDLFVKSLDYSIYHPNLVFVNNIRGTTTVGLFPYVRQIALLRTVGHLKFAYVKFEVMKITANPEDSSIKLRWRIRGISGFKVFFMFWKYKLWNLKEVFQDQELWYDGFSTFYVGGDGLVQKHIADKVMPDQDTIIDDEEKAPIAAKIALLIGLLPRNYLSDVSPFFSSSSGTTDTMPLPFKVLE</sequence>
<protein>
    <submittedName>
        <fullName evidence="1">Uncharacterized protein</fullName>
    </submittedName>
</protein>
<dbReference type="PANTHER" id="PTHR31094:SF2">
    <property type="entry name" value="RIKEN CDNA 2310061I04 GENE"/>
    <property type="match status" value="1"/>
</dbReference>
<dbReference type="EMBL" id="OU963898">
    <property type="protein sequence ID" value="CAH0405718.1"/>
    <property type="molecule type" value="Genomic_DNA"/>
</dbReference>
<gene>
    <name evidence="1" type="ORF">CHILSU_LOCUS9084</name>
</gene>